<name>A0A8J2V7E6_9FLAO</name>
<dbReference type="EMBL" id="BMGK01000002">
    <property type="protein sequence ID" value="GGD84802.1"/>
    <property type="molecule type" value="Genomic_DNA"/>
</dbReference>
<gene>
    <name evidence="2" type="ORF">GCM10011312_06020</name>
</gene>
<reference evidence="2" key="2">
    <citation type="submission" date="2020-09" db="EMBL/GenBank/DDBJ databases">
        <authorList>
            <person name="Sun Q."/>
            <person name="Zhou Y."/>
        </authorList>
    </citation>
    <scope>NUCLEOTIDE SEQUENCE</scope>
    <source>
        <strain evidence="2">CGMCC 1.12924</strain>
    </source>
</reference>
<dbReference type="AlphaFoldDB" id="A0A8J2V7E6"/>
<proteinExistence type="predicted"/>
<dbReference type="Pfam" id="PF00535">
    <property type="entry name" value="Glycos_transf_2"/>
    <property type="match status" value="1"/>
</dbReference>
<comment type="caution">
    <text evidence="2">The sequence shown here is derived from an EMBL/GenBank/DDBJ whole genome shotgun (WGS) entry which is preliminary data.</text>
</comment>
<reference evidence="2" key="1">
    <citation type="journal article" date="2014" name="Int. J. Syst. Evol. Microbiol.">
        <title>Complete genome sequence of Corynebacterium casei LMG S-19264T (=DSM 44701T), isolated from a smear-ripened cheese.</title>
        <authorList>
            <consortium name="US DOE Joint Genome Institute (JGI-PGF)"/>
            <person name="Walter F."/>
            <person name="Albersmeier A."/>
            <person name="Kalinowski J."/>
            <person name="Ruckert C."/>
        </authorList>
    </citation>
    <scope>NUCLEOTIDE SEQUENCE</scope>
    <source>
        <strain evidence="2">CGMCC 1.12924</strain>
    </source>
</reference>
<dbReference type="CDD" id="cd00761">
    <property type="entry name" value="Glyco_tranf_GTA_type"/>
    <property type="match status" value="1"/>
</dbReference>
<feature type="domain" description="Glycosyltransferase 2-like" evidence="1">
    <location>
        <begin position="41"/>
        <end position="146"/>
    </location>
</feature>
<dbReference type="Proteomes" id="UP000652231">
    <property type="component" value="Unassembled WGS sequence"/>
</dbReference>
<accession>A0A8J2V7E6</accession>
<organism evidence="2 3">
    <name type="scientific">Planktosalinus lacus</name>
    <dbReference type="NCBI Taxonomy" id="1526573"/>
    <lineage>
        <taxon>Bacteria</taxon>
        <taxon>Pseudomonadati</taxon>
        <taxon>Bacteroidota</taxon>
        <taxon>Flavobacteriia</taxon>
        <taxon>Flavobacteriales</taxon>
        <taxon>Flavobacteriaceae</taxon>
        <taxon>Planktosalinus</taxon>
    </lineage>
</organism>
<sequence length="334" mass="38267">MRVGSNPEKGKHIQDKFYHRIIVPIYVPHLNDYFKFGLNFTKLCIESLLKTIHAKSAITVVNNGSCREITTYLQELYTKGKIDQLIHFKSNIGKIDAVISIAKTTSEDLITITDGDVLFKDGWIQEVEKVFVNFPEAGMVSPVPHGTLFMTHTSNTIFDALLKGNLKFQSLCDQEEMLQFANSIGRQSSMYKNKQFLENQLTVSRKGFSAIVGCGHFVSTLRKEVFKHTPNQKSKLAYAASADRDYIDQPLEKAGLWRLATVGNYAYHIGNIPENWIEKEFLKIQSSEKEELKIPNSKRIQIPYFIKHFIVNRLLLNKFVRPVLFDFLGLKKEK</sequence>
<dbReference type="InterPro" id="IPR001173">
    <property type="entry name" value="Glyco_trans_2-like"/>
</dbReference>
<dbReference type="Gene3D" id="3.90.550.10">
    <property type="entry name" value="Spore Coat Polysaccharide Biosynthesis Protein SpsA, Chain A"/>
    <property type="match status" value="1"/>
</dbReference>
<evidence type="ECO:0000259" key="1">
    <source>
        <dbReference type="Pfam" id="PF00535"/>
    </source>
</evidence>
<dbReference type="RefSeq" id="WP_188439341.1">
    <property type="nucleotide sequence ID" value="NZ_BMGK01000002.1"/>
</dbReference>
<keyword evidence="3" id="KW-1185">Reference proteome</keyword>
<protein>
    <recommendedName>
        <fullName evidence="1">Glycosyltransferase 2-like domain-containing protein</fullName>
    </recommendedName>
</protein>
<dbReference type="InterPro" id="IPR029044">
    <property type="entry name" value="Nucleotide-diphossugar_trans"/>
</dbReference>
<evidence type="ECO:0000313" key="2">
    <source>
        <dbReference type="EMBL" id="GGD84802.1"/>
    </source>
</evidence>
<dbReference type="SUPFAM" id="SSF53448">
    <property type="entry name" value="Nucleotide-diphospho-sugar transferases"/>
    <property type="match status" value="1"/>
</dbReference>
<evidence type="ECO:0000313" key="3">
    <source>
        <dbReference type="Proteomes" id="UP000652231"/>
    </source>
</evidence>